<keyword evidence="5 7" id="KW-0503">Monooxygenase</keyword>
<dbReference type="PROSITE" id="PS00086">
    <property type="entry name" value="CYTOCHROME_P450"/>
    <property type="match status" value="1"/>
</dbReference>
<proteinExistence type="inferred from homology"/>
<protein>
    <submittedName>
        <fullName evidence="8">Cytochrome P450</fullName>
    </submittedName>
</protein>
<organism evidence="8 9">
    <name type="scientific">Corynespora cassiicola Philippines</name>
    <dbReference type="NCBI Taxonomy" id="1448308"/>
    <lineage>
        <taxon>Eukaryota</taxon>
        <taxon>Fungi</taxon>
        <taxon>Dikarya</taxon>
        <taxon>Ascomycota</taxon>
        <taxon>Pezizomycotina</taxon>
        <taxon>Dothideomycetes</taxon>
        <taxon>Pleosporomycetidae</taxon>
        <taxon>Pleosporales</taxon>
        <taxon>Corynesporascaceae</taxon>
        <taxon>Corynespora</taxon>
    </lineage>
</organism>
<dbReference type="OrthoDB" id="1103324at2759"/>
<evidence type="ECO:0000313" key="9">
    <source>
        <dbReference type="Proteomes" id="UP000240883"/>
    </source>
</evidence>
<dbReference type="GO" id="GO:0020037">
    <property type="term" value="F:heme binding"/>
    <property type="evidence" value="ECO:0007669"/>
    <property type="project" value="InterPro"/>
</dbReference>
<evidence type="ECO:0000256" key="5">
    <source>
        <dbReference type="ARBA" id="ARBA00023033"/>
    </source>
</evidence>
<dbReference type="Proteomes" id="UP000240883">
    <property type="component" value="Unassembled WGS sequence"/>
</dbReference>
<dbReference type="InterPro" id="IPR036396">
    <property type="entry name" value="Cyt_P450_sf"/>
</dbReference>
<dbReference type="GO" id="GO:0016705">
    <property type="term" value="F:oxidoreductase activity, acting on paired donors, with incorporation or reduction of molecular oxygen"/>
    <property type="evidence" value="ECO:0007669"/>
    <property type="project" value="InterPro"/>
</dbReference>
<dbReference type="GO" id="GO:0005506">
    <property type="term" value="F:iron ion binding"/>
    <property type="evidence" value="ECO:0007669"/>
    <property type="project" value="InterPro"/>
</dbReference>
<dbReference type="STRING" id="1448308.A0A2T2PBV0"/>
<keyword evidence="9" id="KW-1185">Reference proteome</keyword>
<evidence type="ECO:0000256" key="4">
    <source>
        <dbReference type="ARBA" id="ARBA00023004"/>
    </source>
</evidence>
<keyword evidence="6 7" id="KW-0349">Heme</keyword>
<dbReference type="SUPFAM" id="SSF48264">
    <property type="entry name" value="Cytochrome P450"/>
    <property type="match status" value="1"/>
</dbReference>
<evidence type="ECO:0000256" key="6">
    <source>
        <dbReference type="PIRSR" id="PIRSR602401-1"/>
    </source>
</evidence>
<evidence type="ECO:0000256" key="3">
    <source>
        <dbReference type="ARBA" id="ARBA00023002"/>
    </source>
</evidence>
<dbReference type="PRINTS" id="PR00385">
    <property type="entry name" value="P450"/>
</dbReference>
<dbReference type="InterPro" id="IPR002401">
    <property type="entry name" value="Cyt_P450_E_grp-I"/>
</dbReference>
<evidence type="ECO:0000313" key="8">
    <source>
        <dbReference type="EMBL" id="PSN75137.1"/>
    </source>
</evidence>
<gene>
    <name evidence="8" type="ORF">BS50DRAFT_540960</name>
</gene>
<dbReference type="Pfam" id="PF00067">
    <property type="entry name" value="p450"/>
    <property type="match status" value="1"/>
</dbReference>
<dbReference type="CDD" id="cd11065">
    <property type="entry name" value="CYP64-like"/>
    <property type="match status" value="1"/>
</dbReference>
<dbReference type="AlphaFoldDB" id="A0A2T2PBV0"/>
<dbReference type="InterPro" id="IPR050364">
    <property type="entry name" value="Cytochrome_P450_fung"/>
</dbReference>
<evidence type="ECO:0000256" key="1">
    <source>
        <dbReference type="ARBA" id="ARBA00010617"/>
    </source>
</evidence>
<sequence>MVSLVYIAAFLFAIGFVLARFFRKKSARPLNFPPGPPSVPFLGNLHQIPLKKPFLKFASWSQEYGPIVGLHFGTQPVIILNEWQGVRDLLDQRGLVYSSRPYFPAVEHVLPGNVHVAFMQYDKMWRRGRKTITSFLTDEKLRKMLPIQDAESTQMIWDTLNNPTEYYTNIMRQFAAVILASVYGQRGKGHVYNGSGVVGPKGEGRTKQFYAIQDEWAALLDAGAMPPLDIFPFLKYVPDYLTPWRGWRKRSADTGAKQSGFYKELFQESKKRIQQGKSTECFVAQILEEQKQTGYTELEVEYLAGFLIEGGADTTAIAMQTFVVAMAAHPELQKKAQEEVDGAFGNTMPNNIEQTKFPYLWACLQETLRWRPGFPMAIPHATSKDDTYQGYFIPAGTTVIMNTWAIHHNPNDYPNSDKFDPSRFLGSKFGVANTTKDTETDITRRQSYAFGAGRRICAGQPMAENSMMMNMAKIVWAFDIEYTGEGKLDTSLETAWNDAILTAPKKFPLRFQVRGMERKKVIEKEWKKADEFLRRFEA</sequence>
<dbReference type="Gene3D" id="1.10.630.10">
    <property type="entry name" value="Cytochrome P450"/>
    <property type="match status" value="1"/>
</dbReference>
<dbReference type="PANTHER" id="PTHR46300:SF2">
    <property type="entry name" value="CYTOCHROME P450 MONOOXYGENASE ALNH-RELATED"/>
    <property type="match status" value="1"/>
</dbReference>
<accession>A0A2T2PBV0</accession>
<comment type="cofactor">
    <cofactor evidence="6">
        <name>heme</name>
        <dbReference type="ChEBI" id="CHEBI:30413"/>
    </cofactor>
</comment>
<keyword evidence="4 6" id="KW-0408">Iron</keyword>
<dbReference type="InterPro" id="IPR001128">
    <property type="entry name" value="Cyt_P450"/>
</dbReference>
<name>A0A2T2PBV0_CORCC</name>
<evidence type="ECO:0000256" key="7">
    <source>
        <dbReference type="RuleBase" id="RU000461"/>
    </source>
</evidence>
<dbReference type="InterPro" id="IPR017972">
    <property type="entry name" value="Cyt_P450_CS"/>
</dbReference>
<evidence type="ECO:0000256" key="2">
    <source>
        <dbReference type="ARBA" id="ARBA00022723"/>
    </source>
</evidence>
<reference evidence="8 9" key="1">
    <citation type="journal article" date="2018" name="Front. Microbiol.">
        <title>Genome-Wide Analysis of Corynespora cassiicola Leaf Fall Disease Putative Effectors.</title>
        <authorList>
            <person name="Lopez D."/>
            <person name="Ribeiro S."/>
            <person name="Label P."/>
            <person name="Fumanal B."/>
            <person name="Venisse J.S."/>
            <person name="Kohler A."/>
            <person name="de Oliveira R.R."/>
            <person name="Labutti K."/>
            <person name="Lipzen A."/>
            <person name="Lail K."/>
            <person name="Bauer D."/>
            <person name="Ohm R.A."/>
            <person name="Barry K.W."/>
            <person name="Spatafora J."/>
            <person name="Grigoriev I.V."/>
            <person name="Martin F.M."/>
            <person name="Pujade-Renaud V."/>
        </authorList>
    </citation>
    <scope>NUCLEOTIDE SEQUENCE [LARGE SCALE GENOMIC DNA]</scope>
    <source>
        <strain evidence="8 9">Philippines</strain>
    </source>
</reference>
<comment type="similarity">
    <text evidence="1 7">Belongs to the cytochrome P450 family.</text>
</comment>
<keyword evidence="3 7" id="KW-0560">Oxidoreductase</keyword>
<feature type="binding site" description="axial binding residue" evidence="6">
    <location>
        <position position="457"/>
    </location>
    <ligand>
        <name>heme</name>
        <dbReference type="ChEBI" id="CHEBI:30413"/>
    </ligand>
    <ligandPart>
        <name>Fe</name>
        <dbReference type="ChEBI" id="CHEBI:18248"/>
    </ligandPart>
</feature>
<dbReference type="PANTHER" id="PTHR46300">
    <property type="entry name" value="P450, PUTATIVE (EUROFUNG)-RELATED-RELATED"/>
    <property type="match status" value="1"/>
</dbReference>
<dbReference type="GO" id="GO:0004497">
    <property type="term" value="F:monooxygenase activity"/>
    <property type="evidence" value="ECO:0007669"/>
    <property type="project" value="UniProtKB-KW"/>
</dbReference>
<keyword evidence="2 6" id="KW-0479">Metal-binding</keyword>
<dbReference type="EMBL" id="KZ678128">
    <property type="protein sequence ID" value="PSN75137.1"/>
    <property type="molecule type" value="Genomic_DNA"/>
</dbReference>
<dbReference type="PRINTS" id="PR00463">
    <property type="entry name" value="EP450I"/>
</dbReference>